<evidence type="ECO:0000313" key="2">
    <source>
        <dbReference type="Proteomes" id="UP000838102"/>
    </source>
</evidence>
<comment type="caution">
    <text evidence="1">The sequence shown here is derived from an EMBL/GenBank/DDBJ whole genome shotgun (WGS) entry which is preliminary data.</text>
</comment>
<gene>
    <name evidence="1" type="ORF">LMG032447_00811</name>
</gene>
<dbReference type="RefSeq" id="WP_248706223.1">
    <property type="nucleotide sequence ID" value="NZ_CAKOET010000003.1"/>
</dbReference>
<dbReference type="Proteomes" id="UP000838102">
    <property type="component" value="Unassembled WGS sequence"/>
</dbReference>
<protein>
    <submittedName>
        <fullName evidence="1">Uncharacterized protein</fullName>
    </submittedName>
</protein>
<name>A0ABN8H917_9LACO</name>
<organism evidence="1 2">
    <name type="scientific">Convivina praedatoris</name>
    <dbReference type="NCBI Taxonomy" id="2880963"/>
    <lineage>
        <taxon>Bacteria</taxon>
        <taxon>Bacillati</taxon>
        <taxon>Bacillota</taxon>
        <taxon>Bacilli</taxon>
        <taxon>Lactobacillales</taxon>
        <taxon>Lactobacillaceae</taxon>
        <taxon>Convivina</taxon>
    </lineage>
</organism>
<evidence type="ECO:0000313" key="1">
    <source>
        <dbReference type="EMBL" id="CAH1854193.1"/>
    </source>
</evidence>
<accession>A0ABN8H917</accession>
<dbReference type="EMBL" id="CAKOEU010000003">
    <property type="protein sequence ID" value="CAH1854193.1"/>
    <property type="molecule type" value="Genomic_DNA"/>
</dbReference>
<keyword evidence="2" id="KW-1185">Reference proteome</keyword>
<proteinExistence type="predicted"/>
<reference evidence="1" key="1">
    <citation type="submission" date="2022-03" db="EMBL/GenBank/DDBJ databases">
        <authorList>
            <person name="Hettiarachchi G."/>
        </authorList>
    </citation>
    <scope>NUCLEOTIDE SEQUENCE</scope>
    <source>
        <strain evidence="1">LMG 32447</strain>
    </source>
</reference>
<sequence length="184" mass="21232">MRLHTLGPIGTDSQRAAQYYQSDQEIVLHNSFEEILTNLADYQGEEVLLPVAFKSQQVPGLNFADFNYLEWQRAKIKTAFVLPLLPLIVLENLNHQKQIAIIHAATEGLMKRYLQSVNLDNVWGPSVVFAPSKPVAFEHFVADQDWFSIVSLNQYENSDLVDDDHYQVRQTLRPEMVWVVYEIK</sequence>